<dbReference type="AlphaFoldDB" id="A0A254N7X8"/>
<dbReference type="PROSITE" id="PS00435">
    <property type="entry name" value="PEROXIDASE_1"/>
    <property type="match status" value="1"/>
</dbReference>
<dbReference type="InterPro" id="IPR019793">
    <property type="entry name" value="Peroxidases_heam-ligand_BS"/>
</dbReference>
<keyword evidence="3" id="KW-0238">DNA-binding</keyword>
<reference evidence="7 8" key="1">
    <citation type="journal article" date="2007" name="Int. J. Syst. Evol. Microbiol.">
        <title>Description of Pelomonas aquatica sp. nov. and Pelomonas puraquae sp. nov., isolated from industrial and haemodialysis water.</title>
        <authorList>
            <person name="Gomila M."/>
            <person name="Bowien B."/>
            <person name="Falsen E."/>
            <person name="Moore E.R."/>
            <person name="Lalucat J."/>
        </authorList>
    </citation>
    <scope>NUCLEOTIDE SEQUENCE [LARGE SCALE GENOMIC DNA]</scope>
    <source>
        <strain evidence="7 8">CCUG 52769</strain>
    </source>
</reference>
<dbReference type="EMBL" id="NISI01000014">
    <property type="protein sequence ID" value="OWR00776.1"/>
    <property type="molecule type" value="Genomic_DNA"/>
</dbReference>
<evidence type="ECO:0000256" key="3">
    <source>
        <dbReference type="ARBA" id="ARBA00023125"/>
    </source>
</evidence>
<comment type="caution">
    <text evidence="7">The sequence shown here is derived from an EMBL/GenBank/DDBJ whole genome shotgun (WGS) entry which is preliminary data.</text>
</comment>
<comment type="similarity">
    <text evidence="1">Belongs to the transposase 7 family.</text>
</comment>
<evidence type="ECO:0000313" key="8">
    <source>
        <dbReference type="Proteomes" id="UP000197446"/>
    </source>
</evidence>
<accession>A0A254N7X8</accession>
<dbReference type="NCBIfam" id="NF033527">
    <property type="entry name" value="transpos_Tn3"/>
    <property type="match status" value="1"/>
</dbReference>
<evidence type="ECO:0000313" key="7">
    <source>
        <dbReference type="EMBL" id="OWR00776.1"/>
    </source>
</evidence>
<keyword evidence="4" id="KW-0233">DNA recombination</keyword>
<dbReference type="RefSeq" id="WP_088485761.1">
    <property type="nucleotide sequence ID" value="NZ_NISI01000014.1"/>
</dbReference>
<dbReference type="GO" id="GO:0004803">
    <property type="term" value="F:transposase activity"/>
    <property type="evidence" value="ECO:0007669"/>
    <property type="project" value="InterPro"/>
</dbReference>
<dbReference type="GO" id="GO:0003677">
    <property type="term" value="F:DNA binding"/>
    <property type="evidence" value="ECO:0007669"/>
    <property type="project" value="UniProtKB-KW"/>
</dbReference>
<evidence type="ECO:0000256" key="2">
    <source>
        <dbReference type="ARBA" id="ARBA00022578"/>
    </source>
</evidence>
<dbReference type="Pfam" id="PF13700">
    <property type="entry name" value="DUF4158"/>
    <property type="match status" value="1"/>
</dbReference>
<protein>
    <submittedName>
        <fullName evidence="7">Transposase</fullName>
    </submittedName>
</protein>
<keyword evidence="2" id="KW-0815">Transposition</keyword>
<evidence type="ECO:0000259" key="6">
    <source>
        <dbReference type="Pfam" id="PF13700"/>
    </source>
</evidence>
<name>A0A254N7X8_9BURK</name>
<dbReference type="InterPro" id="IPR025296">
    <property type="entry name" value="DUF4158"/>
</dbReference>
<gene>
    <name evidence="7" type="ORF">CDO81_23865</name>
</gene>
<dbReference type="Pfam" id="PF01526">
    <property type="entry name" value="DDE_Tnp_Tn3"/>
    <property type="match status" value="1"/>
</dbReference>
<evidence type="ECO:0000256" key="4">
    <source>
        <dbReference type="ARBA" id="ARBA00023172"/>
    </source>
</evidence>
<dbReference type="InterPro" id="IPR047653">
    <property type="entry name" value="Tn3-like_transpos"/>
</dbReference>
<feature type="domain" description="Tn3 transposase DDE" evidence="5">
    <location>
        <begin position="569"/>
        <end position="957"/>
    </location>
</feature>
<dbReference type="Proteomes" id="UP000197446">
    <property type="component" value="Unassembled WGS sequence"/>
</dbReference>
<organism evidence="7 8">
    <name type="scientific">Roseateles puraquae</name>
    <dbReference type="NCBI Taxonomy" id="431059"/>
    <lineage>
        <taxon>Bacteria</taxon>
        <taxon>Pseudomonadati</taxon>
        <taxon>Pseudomonadota</taxon>
        <taxon>Betaproteobacteria</taxon>
        <taxon>Burkholderiales</taxon>
        <taxon>Sphaerotilaceae</taxon>
        <taxon>Roseateles</taxon>
    </lineage>
</organism>
<keyword evidence="8" id="KW-1185">Reference proteome</keyword>
<proteinExistence type="inferred from homology"/>
<dbReference type="GO" id="GO:0006313">
    <property type="term" value="P:DNA transposition"/>
    <property type="evidence" value="ECO:0007669"/>
    <property type="project" value="InterPro"/>
</dbReference>
<feature type="domain" description="DUF4158" evidence="6">
    <location>
        <begin position="11"/>
        <end position="166"/>
    </location>
</feature>
<dbReference type="OrthoDB" id="5292689at2"/>
<sequence length="983" mass="109858">MSSYRQRFVGLTELPRGLSEFDAEHAFGLSQTDVEKIRKFPTKARLAAAAQLVLARATGRSFTHSKVLPATLLQYLSRTLGVSDTSIASIKALYSREKTLFDHRKWAFEEAGFRSAEDADLLELLASLQSHAGNAISVDDLVRAGELWLFDRKVQLPSDRAIRDVARDAFNSAEVSALEVVRKHVPPDKLDRVVAEVFAKRKGRKSTTVVEWLKVPTGKHSPSNLTDVIGKVQFLKGLGVHEWTLEGIPLLRMHAFGQGIVNRPPAHSQRLARDTLHLEIVCFLRSSLLELTDVALFMCGRRICNLVSQAGTTVNRRKIQTLGEFRTRETQTRSVLYDDSKSAEQKISALQEMFPDDSKPIDMSNAAMVRQALSEDHVRVKNLIKDMMALDFQGRDGLPAMKQIAALRDLHEKDLAELPEGFDASMVDPVWHSIVNGADRKQGLTGLRACALMAVRKCLKGGRMWIDHSEDFRSRDGMLISKEEWKKKRSILMGTLNMPVDPERFLEPLLATLRVSLQALAETVDAERVTIGPKGELHIPPIEAMEVDDNVINTRNAIFQAIGETQLSDVMVAVDVACNFTEALLGRKADSVNELLANYGALLAHGTEVSAKAVAAMIPNIEVSQITSAMRSLEVPGRLRKANERVLAYQHQFAITKLWDRGDKASSDMMSLDATQHLYNARVDPRRRTHAVGIYTHVLGSYGIFHDEAIVLNVRQHSMAVHGAETYNASRQSDEIKLSLLAVDTHGYTNAAMATAKGLGFDLCPRLKNLSEQKLFVPRGFEVPESLERAAVGTIALKTIKDGYDDYLRMLASVKTGRVTPKFLLEKLGSAAQGDPLHKTLDSLGRLLRTIYLCEYHSNPEFRREIHTLLNRGESVHQLQRAVYSGRLEPERGRRDSEMRAISGSHALLSNILIAWNTAQMQSVVDKWRKEKHKHPLEDSWLRRMGPAHFGHVNFRGMLTFSIDKYVDALLRNQGSAKRKARG</sequence>
<dbReference type="InterPro" id="IPR002513">
    <property type="entry name" value="Tn3_Tnp_DDE_dom"/>
</dbReference>
<evidence type="ECO:0000256" key="1">
    <source>
        <dbReference type="ARBA" id="ARBA00009402"/>
    </source>
</evidence>
<evidence type="ECO:0000259" key="5">
    <source>
        <dbReference type="Pfam" id="PF01526"/>
    </source>
</evidence>